<evidence type="ECO:0000313" key="2">
    <source>
        <dbReference type="EMBL" id="QHB37830.1"/>
    </source>
</evidence>
<feature type="region of interest" description="Disordered" evidence="1">
    <location>
        <begin position="41"/>
        <end position="77"/>
    </location>
</feature>
<dbReference type="KEGG" id="vg:60321449"/>
<proteinExistence type="predicted"/>
<keyword evidence="3" id="KW-1185">Reference proteome</keyword>
<evidence type="ECO:0000256" key="1">
    <source>
        <dbReference type="SAM" id="MobiDB-lite"/>
    </source>
</evidence>
<sequence>MQCPGVGERTLPVWWTGPHGGVRYAAAVACAVCGKRLAPRKDGVARKHAVPARPTPAKSVPAKSAPLPRAGRVITQK</sequence>
<accession>A0A6B9L880</accession>
<organism evidence="2 3">
    <name type="scientific">Mycobacterium phage Imvubu</name>
    <dbReference type="NCBI Taxonomy" id="2686233"/>
    <lineage>
        <taxon>Viruses</taxon>
        <taxon>Duplodnaviria</taxon>
        <taxon>Heunggongvirae</taxon>
        <taxon>Uroviricota</taxon>
        <taxon>Caudoviricetes</taxon>
        <taxon>Bclasvirinae</taxon>
        <taxon>Imvubuvirus</taxon>
        <taxon>Imvubuvirus imvubu</taxon>
    </lineage>
</organism>
<dbReference type="Proteomes" id="UP000464404">
    <property type="component" value="Segment"/>
</dbReference>
<protein>
    <submittedName>
        <fullName evidence="2">Uncharacterized protein</fullName>
    </submittedName>
</protein>
<evidence type="ECO:0000313" key="3">
    <source>
        <dbReference type="Proteomes" id="UP000464404"/>
    </source>
</evidence>
<dbReference type="RefSeq" id="YP_009950040.1">
    <property type="nucleotide sequence ID" value="NC_051586.1"/>
</dbReference>
<reference evidence="2 3" key="1">
    <citation type="submission" date="2019-12" db="EMBL/GenBank/DDBJ databases">
        <authorList>
            <person name="Garlena R.A."/>
            <person name="Russell D.A."/>
            <person name="Pope W.H."/>
            <person name="Jacobs-Sera D."/>
            <person name="Hatfull G.F."/>
        </authorList>
    </citation>
    <scope>NUCLEOTIDE SEQUENCE [LARGE SCALE GENOMIC DNA]</scope>
</reference>
<gene>
    <name evidence="2" type="primary">90</name>
    <name evidence="2" type="ORF">PBI_IMVUBU_90</name>
</gene>
<dbReference type="GeneID" id="60321449"/>
<name>A0A6B9L880_9CAUD</name>
<dbReference type="EMBL" id="MN813693">
    <property type="protein sequence ID" value="QHB37830.1"/>
    <property type="molecule type" value="Genomic_DNA"/>
</dbReference>